<sequence>MRAWALEVRARAARELGDTPAARADLELARDLARQIYNDVGVRRVDEELRTLPHP</sequence>
<dbReference type="RefSeq" id="WP_310409130.1">
    <property type="nucleotide sequence ID" value="NZ_JAVDYC010000001.1"/>
</dbReference>
<name>A0AAE4CQJ9_9ACTN</name>
<evidence type="ECO:0000313" key="2">
    <source>
        <dbReference type="Proteomes" id="UP001183629"/>
    </source>
</evidence>
<proteinExistence type="predicted"/>
<evidence type="ECO:0000313" key="1">
    <source>
        <dbReference type="EMBL" id="MDR7320577.1"/>
    </source>
</evidence>
<comment type="caution">
    <text evidence="1">The sequence shown here is derived from an EMBL/GenBank/DDBJ whole genome shotgun (WGS) entry which is preliminary data.</text>
</comment>
<dbReference type="Proteomes" id="UP001183629">
    <property type="component" value="Unassembled WGS sequence"/>
</dbReference>
<reference evidence="1 2" key="1">
    <citation type="submission" date="2023-07" db="EMBL/GenBank/DDBJ databases">
        <title>Sequencing the genomes of 1000 actinobacteria strains.</title>
        <authorList>
            <person name="Klenk H.-P."/>
        </authorList>
    </citation>
    <scope>NUCLEOTIDE SEQUENCE [LARGE SCALE GENOMIC DNA]</scope>
    <source>
        <strain evidence="1 2">DSM 44711</strain>
    </source>
</reference>
<accession>A0AAE4CQJ9</accession>
<gene>
    <name evidence="1" type="ORF">J2S44_000827</name>
</gene>
<keyword evidence="2" id="KW-1185">Reference proteome</keyword>
<dbReference type="AlphaFoldDB" id="A0AAE4CQJ9"/>
<organism evidence="1 2">
    <name type="scientific">Catenuloplanes niger</name>
    <dbReference type="NCBI Taxonomy" id="587534"/>
    <lineage>
        <taxon>Bacteria</taxon>
        <taxon>Bacillati</taxon>
        <taxon>Actinomycetota</taxon>
        <taxon>Actinomycetes</taxon>
        <taxon>Micromonosporales</taxon>
        <taxon>Micromonosporaceae</taxon>
        <taxon>Catenuloplanes</taxon>
    </lineage>
</organism>
<dbReference type="EMBL" id="JAVDYC010000001">
    <property type="protein sequence ID" value="MDR7320577.1"/>
    <property type="molecule type" value="Genomic_DNA"/>
</dbReference>
<protein>
    <submittedName>
        <fullName evidence="1">Uncharacterized protein</fullName>
    </submittedName>
</protein>